<dbReference type="PROSITE" id="PS00018">
    <property type="entry name" value="EF_HAND_1"/>
    <property type="match status" value="1"/>
</dbReference>
<dbReference type="OrthoDB" id="533132at2759"/>
<reference evidence="4" key="1">
    <citation type="journal article" date="2020" name="bioRxiv">
        <title>Comparative genomics of Chlamydomonas.</title>
        <authorList>
            <person name="Craig R.J."/>
            <person name="Hasan A.R."/>
            <person name="Ness R.W."/>
            <person name="Keightley P.D."/>
        </authorList>
    </citation>
    <scope>NUCLEOTIDE SEQUENCE</scope>
    <source>
        <strain evidence="4">SAG 7.73</strain>
    </source>
</reference>
<dbReference type="SUPFAM" id="SSF47473">
    <property type="entry name" value="EF-hand"/>
    <property type="match status" value="1"/>
</dbReference>
<dbReference type="InterPro" id="IPR011992">
    <property type="entry name" value="EF-hand-dom_pair"/>
</dbReference>
<evidence type="ECO:0000259" key="3">
    <source>
        <dbReference type="PROSITE" id="PS50222"/>
    </source>
</evidence>
<feature type="compositionally biased region" description="Gly residues" evidence="2">
    <location>
        <begin position="121"/>
        <end position="130"/>
    </location>
</feature>
<gene>
    <name evidence="4" type="ORF">HXX76_001220</name>
</gene>
<evidence type="ECO:0000256" key="2">
    <source>
        <dbReference type="SAM" id="MobiDB-lite"/>
    </source>
</evidence>
<feature type="region of interest" description="Disordered" evidence="2">
    <location>
        <begin position="635"/>
        <end position="663"/>
    </location>
</feature>
<feature type="compositionally biased region" description="Pro residues" evidence="2">
    <location>
        <begin position="382"/>
        <end position="393"/>
    </location>
</feature>
<feature type="compositionally biased region" description="Gly residues" evidence="2">
    <location>
        <begin position="144"/>
        <end position="163"/>
    </location>
</feature>
<feature type="region of interest" description="Disordered" evidence="2">
    <location>
        <begin position="121"/>
        <end position="170"/>
    </location>
</feature>
<feature type="compositionally biased region" description="Low complexity" evidence="2">
    <location>
        <begin position="568"/>
        <end position="581"/>
    </location>
</feature>
<dbReference type="InterPro" id="IPR002048">
    <property type="entry name" value="EF_hand_dom"/>
</dbReference>
<protein>
    <recommendedName>
        <fullName evidence="3">EF-hand domain-containing protein</fullName>
    </recommendedName>
</protein>
<evidence type="ECO:0000313" key="4">
    <source>
        <dbReference type="EMBL" id="KAG2444468.1"/>
    </source>
</evidence>
<dbReference type="PROSITE" id="PS50222">
    <property type="entry name" value="EF_HAND_2"/>
    <property type="match status" value="1"/>
</dbReference>
<feature type="region of interest" description="Disordered" evidence="2">
    <location>
        <begin position="561"/>
        <end position="585"/>
    </location>
</feature>
<comment type="caution">
    <text evidence="4">The sequence shown here is derived from an EMBL/GenBank/DDBJ whole genome shotgun (WGS) entry which is preliminary data.</text>
</comment>
<organism evidence="4 5">
    <name type="scientific">Chlamydomonas incerta</name>
    <dbReference type="NCBI Taxonomy" id="51695"/>
    <lineage>
        <taxon>Eukaryota</taxon>
        <taxon>Viridiplantae</taxon>
        <taxon>Chlorophyta</taxon>
        <taxon>core chlorophytes</taxon>
        <taxon>Chlorophyceae</taxon>
        <taxon>CS clade</taxon>
        <taxon>Chlamydomonadales</taxon>
        <taxon>Chlamydomonadaceae</taxon>
        <taxon>Chlamydomonas</taxon>
    </lineage>
</organism>
<feature type="domain" description="EF-hand" evidence="3">
    <location>
        <begin position="48"/>
        <end position="83"/>
    </location>
</feature>
<dbReference type="AlphaFoldDB" id="A0A835WBP9"/>
<dbReference type="InterPro" id="IPR018247">
    <property type="entry name" value="EF_Hand_1_Ca_BS"/>
</dbReference>
<evidence type="ECO:0000313" key="5">
    <source>
        <dbReference type="Proteomes" id="UP000650467"/>
    </source>
</evidence>
<sequence length="663" mass="69802">MPADPETLALVFMRYASRQDGSNWVVRPPGLRRMLRDMRMLDGVVPELADAYIRQLYLRADMDRDGALSFDEFVLWYASEAAALLPFGKWSCLYRGNHGLTPLYNRYVRVCTCLELVRAGGGGGSSGGRAAGSPERWRPKWLAPGGGGGGGGGDGGGGGGGGRSWEEDSVRRQAPGLTVWQMVDMMAAAQVTSGSRREEGEVAGAAKAALQGCRAERVRAERVNGQLEGANHLTWLNFMRALVNSASKGAGLASVILRVMAEGSPPPARLPPPPPPGEDNELLDGLFMSSDVEGGAFDMRQEWPPGSGTSHPLWILDSPARLRDQADAARAILRGPLRRLTAGSSGSASTTAYTPVPQVSRLCGRNLRAAFQRYCAKWNKGPVPPQNATPAPKPQQSGGNSQATGAGAGAGKPAPAAPAAEPLEDPWAWYWGACCCCFRSLTLMEMSAWLRAVGDCATVRAALMAPGSGLTPRRLEHVFTLSASVAGVYLGDDTSGVHDLTVTSGPGSPMQQLPRGRATPGLGPGSRYGHVTKSMEGLRHSLRGTLRGALQQQTAWTPLRDREGEGAGAPSASSPPASPSGATGGHRAPVLALSYVQFLEALRLLAEEMVGHPVTNAKVDAVLLAMLSDMTAEPFPRQDATSCVGMGPGPPSRTARPPSAPPW</sequence>
<name>A0A835WBP9_CHLIN</name>
<dbReference type="Proteomes" id="UP000650467">
    <property type="component" value="Unassembled WGS sequence"/>
</dbReference>
<dbReference type="EMBL" id="JAEHOC010000002">
    <property type="protein sequence ID" value="KAG2444468.1"/>
    <property type="molecule type" value="Genomic_DNA"/>
</dbReference>
<feature type="region of interest" description="Disordered" evidence="2">
    <location>
        <begin position="504"/>
        <end position="524"/>
    </location>
</feature>
<keyword evidence="1" id="KW-0106">Calcium</keyword>
<proteinExistence type="predicted"/>
<accession>A0A835WBP9</accession>
<evidence type="ECO:0000256" key="1">
    <source>
        <dbReference type="ARBA" id="ARBA00022837"/>
    </source>
</evidence>
<dbReference type="GO" id="GO:0005509">
    <property type="term" value="F:calcium ion binding"/>
    <property type="evidence" value="ECO:0007669"/>
    <property type="project" value="InterPro"/>
</dbReference>
<keyword evidence="5" id="KW-1185">Reference proteome</keyword>
<feature type="region of interest" description="Disordered" evidence="2">
    <location>
        <begin position="382"/>
        <end position="419"/>
    </location>
</feature>